<dbReference type="InterPro" id="IPR024930">
    <property type="entry name" value="Skp_dom_sf"/>
</dbReference>
<organism evidence="4 5">
    <name type="scientific">Candidatus Polarisedimenticola svalbardensis</name>
    <dbReference type="NCBI Taxonomy" id="2886004"/>
    <lineage>
        <taxon>Bacteria</taxon>
        <taxon>Pseudomonadati</taxon>
        <taxon>Acidobacteriota</taxon>
        <taxon>Candidatus Polarisedimenticolia</taxon>
        <taxon>Candidatus Polarisedimenticolales</taxon>
        <taxon>Candidatus Polarisedimenticolaceae</taxon>
        <taxon>Candidatus Polarisedimenticola</taxon>
    </lineage>
</organism>
<sequence>MNRMKRVLPVLMLLLAAGTVALAQDAPKIAVFDPQRVSEETAEGSRIQARLTAFRNQKQNELTAMQTAVTALQDQLTAQALSLSPERKQALEIEIQKKALDFQSTQESAAREMQIEINSAQNRFQEQLLTVVERFGQEEGFDLILDQSLVAWAAPTLDVTTALVDRFNEMVKSPEATPAPAEAGSGQ</sequence>
<dbReference type="SUPFAM" id="SSF111384">
    <property type="entry name" value="OmpH-like"/>
    <property type="match status" value="1"/>
</dbReference>
<evidence type="ECO:0000256" key="3">
    <source>
        <dbReference type="SAM" id="SignalP"/>
    </source>
</evidence>
<dbReference type="GO" id="GO:0005829">
    <property type="term" value="C:cytosol"/>
    <property type="evidence" value="ECO:0007669"/>
    <property type="project" value="TreeGrafter"/>
</dbReference>
<gene>
    <name evidence="4" type="ORF">IFK94_03140</name>
</gene>
<comment type="similarity">
    <text evidence="1">Belongs to the Skp family.</text>
</comment>
<dbReference type="GO" id="GO:0051082">
    <property type="term" value="F:unfolded protein binding"/>
    <property type="evidence" value="ECO:0007669"/>
    <property type="project" value="InterPro"/>
</dbReference>
<evidence type="ECO:0000256" key="1">
    <source>
        <dbReference type="ARBA" id="ARBA00009091"/>
    </source>
</evidence>
<proteinExistence type="inferred from homology"/>
<feature type="signal peptide" evidence="3">
    <location>
        <begin position="1"/>
        <end position="23"/>
    </location>
</feature>
<dbReference type="Proteomes" id="UP000648239">
    <property type="component" value="Unassembled WGS sequence"/>
</dbReference>
<dbReference type="InterPro" id="IPR005632">
    <property type="entry name" value="Chaperone_Skp"/>
</dbReference>
<evidence type="ECO:0000313" key="4">
    <source>
        <dbReference type="EMBL" id="MBD3867096.1"/>
    </source>
</evidence>
<dbReference type="PANTHER" id="PTHR35089">
    <property type="entry name" value="CHAPERONE PROTEIN SKP"/>
    <property type="match status" value="1"/>
</dbReference>
<feature type="chain" id="PRO_5035293640" evidence="3">
    <location>
        <begin position="24"/>
        <end position="187"/>
    </location>
</feature>
<dbReference type="Pfam" id="PF03938">
    <property type="entry name" value="OmpH"/>
    <property type="match status" value="1"/>
</dbReference>
<dbReference type="AlphaFoldDB" id="A0A8J7C267"/>
<protein>
    <submittedName>
        <fullName evidence="4">OmpH family outer membrane protein</fullName>
    </submittedName>
</protein>
<evidence type="ECO:0000256" key="2">
    <source>
        <dbReference type="ARBA" id="ARBA00022729"/>
    </source>
</evidence>
<accession>A0A8J7C267</accession>
<dbReference type="PANTHER" id="PTHR35089:SF1">
    <property type="entry name" value="CHAPERONE PROTEIN SKP"/>
    <property type="match status" value="1"/>
</dbReference>
<dbReference type="EMBL" id="JACXWD010000006">
    <property type="protein sequence ID" value="MBD3867096.1"/>
    <property type="molecule type" value="Genomic_DNA"/>
</dbReference>
<comment type="caution">
    <text evidence="4">The sequence shown here is derived from an EMBL/GenBank/DDBJ whole genome shotgun (WGS) entry which is preliminary data.</text>
</comment>
<reference evidence="4 5" key="1">
    <citation type="submission" date="2020-08" db="EMBL/GenBank/DDBJ databases">
        <title>Acidobacteriota in marine sediments use diverse sulfur dissimilation pathways.</title>
        <authorList>
            <person name="Wasmund K."/>
        </authorList>
    </citation>
    <scope>NUCLEOTIDE SEQUENCE [LARGE SCALE GENOMIC DNA]</scope>
    <source>
        <strain evidence="4">MAG AM4</strain>
    </source>
</reference>
<dbReference type="GO" id="GO:0050821">
    <property type="term" value="P:protein stabilization"/>
    <property type="evidence" value="ECO:0007669"/>
    <property type="project" value="TreeGrafter"/>
</dbReference>
<dbReference type="SMART" id="SM00935">
    <property type="entry name" value="OmpH"/>
    <property type="match status" value="1"/>
</dbReference>
<keyword evidence="2 3" id="KW-0732">Signal</keyword>
<name>A0A8J7C267_9BACT</name>
<dbReference type="Gene3D" id="3.30.910.20">
    <property type="entry name" value="Skp domain"/>
    <property type="match status" value="1"/>
</dbReference>
<evidence type="ECO:0000313" key="5">
    <source>
        <dbReference type="Proteomes" id="UP000648239"/>
    </source>
</evidence>